<evidence type="ECO:0000313" key="5">
    <source>
        <dbReference type="EMBL" id="MFB9784391.1"/>
    </source>
</evidence>
<comment type="caution">
    <text evidence="5">The sequence shown here is derived from an EMBL/GenBank/DDBJ whole genome shotgun (WGS) entry which is preliminary data.</text>
</comment>
<accession>A0ABV5XPI6</accession>
<reference evidence="5 6" key="1">
    <citation type="submission" date="2024-09" db="EMBL/GenBank/DDBJ databases">
        <authorList>
            <person name="Sun Q."/>
            <person name="Mori K."/>
        </authorList>
    </citation>
    <scope>NUCLEOTIDE SEQUENCE [LARGE SCALE GENOMIC DNA]</scope>
    <source>
        <strain evidence="5 6">JCM 11411</strain>
    </source>
</reference>
<evidence type="ECO:0000256" key="3">
    <source>
        <dbReference type="ARBA" id="ARBA00022490"/>
    </source>
</evidence>
<keyword evidence="6" id="KW-1185">Reference proteome</keyword>
<dbReference type="InterPro" id="IPR025734">
    <property type="entry name" value="EspG"/>
</dbReference>
<comment type="similarity">
    <text evidence="2">Belongs to the EspG family.</text>
</comment>
<keyword evidence="4" id="KW-0143">Chaperone</keyword>
<protein>
    <submittedName>
        <fullName evidence="5">ESX secretion-associated protein EspG</fullName>
    </submittedName>
</protein>
<sequence length="252" mass="27380">MTTTRWQFTGLEFSILWEAIGRDRLPYPLRFRPAAETMDELTAQRRRAGAHLSCVLDDRLHHVLGVLANPDARVEVSGFHGQKMSTATRLHCAVAGDLGVLLAQLPGRTVDCGSDVVLTAARPSAIPRMLVDHLPTCPAGSERGVSIETSKPTGKQGFLRSVDGARASEEVSRFFGRERTSIGEVTVYPGGAVDSRPTDDGMTFHWYDYAGDGRYIITAGETVSARSASTEMTEAEIARNLGLVLHRAIRTG</sequence>
<dbReference type="Pfam" id="PF14011">
    <property type="entry name" value="ESX-1_EspG"/>
    <property type="match status" value="1"/>
</dbReference>
<evidence type="ECO:0000256" key="2">
    <source>
        <dbReference type="ARBA" id="ARBA00006411"/>
    </source>
</evidence>
<gene>
    <name evidence="5" type="ORF">ACFFQ6_32325</name>
</gene>
<comment type="subcellular location">
    <subcellularLocation>
        <location evidence="1">Cytoplasm</location>
    </subcellularLocation>
</comment>
<organism evidence="5 6">
    <name type="scientific">Rhodococcus baikonurensis</name>
    <dbReference type="NCBI Taxonomy" id="172041"/>
    <lineage>
        <taxon>Bacteria</taxon>
        <taxon>Bacillati</taxon>
        <taxon>Actinomycetota</taxon>
        <taxon>Actinomycetes</taxon>
        <taxon>Mycobacteriales</taxon>
        <taxon>Nocardiaceae</taxon>
        <taxon>Rhodococcus</taxon>
        <taxon>Rhodococcus erythropolis group</taxon>
    </lineage>
</organism>
<dbReference type="RefSeq" id="WP_378376813.1">
    <property type="nucleotide sequence ID" value="NZ_JBHMAS010000089.1"/>
</dbReference>
<proteinExistence type="inferred from homology"/>
<dbReference type="Proteomes" id="UP001589587">
    <property type="component" value="Unassembled WGS sequence"/>
</dbReference>
<keyword evidence="3" id="KW-0963">Cytoplasm</keyword>
<evidence type="ECO:0000256" key="1">
    <source>
        <dbReference type="ARBA" id="ARBA00004496"/>
    </source>
</evidence>
<name>A0ABV5XPI6_9NOCA</name>
<evidence type="ECO:0000256" key="4">
    <source>
        <dbReference type="ARBA" id="ARBA00023186"/>
    </source>
</evidence>
<dbReference type="EMBL" id="JBHMAS010000089">
    <property type="protein sequence ID" value="MFB9784391.1"/>
    <property type="molecule type" value="Genomic_DNA"/>
</dbReference>
<evidence type="ECO:0000313" key="6">
    <source>
        <dbReference type="Proteomes" id="UP001589587"/>
    </source>
</evidence>